<dbReference type="OMA" id="AGLIRTC"/>
<dbReference type="CDD" id="cd18091">
    <property type="entry name" value="SpoU-like_TRM3-like"/>
    <property type="match status" value="1"/>
</dbReference>
<dbReference type="InterPro" id="IPR044748">
    <property type="entry name" value="Trm3/TARBP1_C"/>
</dbReference>
<sequence length="1558" mass="181339">INIINFLKNIFKENNSNNSNINHEINIEQNQLLVSSLFLLTPNLNKNNILKEIFNYLNNNENNNNNNFHIFLLSIVYSIIKYNNNNNNNIDNNEIIYNIIKFYSNQIINENNINNNSVNENNIKIISKLISKIQNLIFNNEIYLMINKLIDGVNNNNSNSNKFGLQLVNGILNDGDISIKDKERMCIEFYPTLIPTVIENLENSTIINQYTKQQSLFILSKLLLDKENVEIISKNEKLLNLYYGSWLQLLWSAIIKQKDINEKLKLCFFFHQCYFDCLIFNLKSKKLNDEGTFNIIKKVDYWNILFESLIDKDSLPRKQAIHLLKNTVSLPSMLWKESLPKGWEQKQWNLFFSLYECFDETKSHLFVPVWVQIHNLINASNERDNFTHFKEPSSIYFWIRILYFRGFNHINVNIKKRVIVDALADQSILKHLHQIDFVEFQQPLLKALDTFEITVNYESERSKDLVERLSNYLKVTVKSNLELEQLLQFISKSTQEVKTILLFTSILSKQALESHLSASSNILESIRYILVSHPIQNSNTQLYQNMFELLKSLDISNEQLSFSQISKIISMIPRELIDNDFKNHWMKSKGNWFIINLKEATEKTITSESNTLSNNSSSSSFENEKENLIALSRVLSICSNAEIQDYIENTIIPYINDSEKVNRDQQMKLLLLINSILEELQEKHWIKVSNQIEPIKFTLIKLIKQYIVEKTYTQDNYNTTLTKEESEKIIDQFKMFEMAIKLIKKLPHSAEFTQLSNDMKNYILNDSTSLDLKGITVVLLVWIQCKQQPFHQPQQPIDPTNTNNINNEVLFNKLLTLEPKYKFDSTISYILPKFIQFKWTSIHSILFSFASNTKYSQEMTFDLALSALDNATGSTLIPIFECLSIVISSPSSTEILNNEHLMEQLFKQSYLAFSDSNRKPNNLCIAFSNLLFNSILFENSVTIPLVKSYLKQTLEDLGGSVRISCGLLSHCCAIWSKKINTLPIFLNEIIDLCLLTSEDKLVLEDSNENNEEQSSDSFKLFNNHGYIIRWFVSQLTSNECKPFVETLILELLQLNFKSEFSKREYSQHSRTNKMKCKLWRTLCSLTHIIQFNQDNIELYEKISNLMWNTLELKNHSNVRYLIQLFIINILVKSPNIKETNQKLVTKMEDSINSDYQISASLIIISSTFLYYLLNNYQDSYEQMVINLFKTLLPWSTDFHHAVRTTSQLAIYTIINKKFKILEQFNESELIKSIFNYLEINKIQKRLREKQTLFVESDDPLKKTLAENILSDNSIGNTGGDDEDDEGESNKQQQEDDDYSNLSVIDDAIIPMSLLDISKKLIKDFQVSFQNNQNQHSAAVPQPTTEQKEHIQINNSNDDEDDEILDFQRRITPWQWINKLEEHHQINNTNNSNNNNNKKNKRQSMIIVGTFIENTPNLAGLIRTCEIFNVEEVAIPNLKLLNDPQFQRVSVSAEKLVPIIEITKPNLLDYLKLKKKEGYSILGVEQTSQSKNLSSFQFPEKCLLLLGQEQNGIPANYLTIVDYCVEIPQLGQIRSLNVHVSASIVIWEYTQQQILQQQK</sequence>
<evidence type="ECO:0000256" key="5">
    <source>
        <dbReference type="ARBA" id="ARBA00022990"/>
    </source>
</evidence>
<feature type="non-terminal residue" evidence="13">
    <location>
        <position position="1"/>
    </location>
</feature>
<feature type="domain" description="tRNA/rRNA methyltransferase SpoU type" evidence="12">
    <location>
        <begin position="1404"/>
        <end position="1545"/>
    </location>
</feature>
<dbReference type="SUPFAM" id="SSF75217">
    <property type="entry name" value="alpha/beta knot"/>
    <property type="match status" value="1"/>
</dbReference>
<dbReference type="RefSeq" id="XP_003286639.1">
    <property type="nucleotide sequence ID" value="XM_003286591.1"/>
</dbReference>
<keyword evidence="14" id="KW-1185">Reference proteome</keyword>
<protein>
    <recommendedName>
        <fullName evidence="9">tRNA (guanosine(18)-2'-O)-methyltransferase TARBP1</fullName>
        <ecNumber evidence="8">2.1.1.34</ecNumber>
    </recommendedName>
    <alternativeName>
        <fullName evidence="10">TAR RNA-binding protein 1</fullName>
    </alternativeName>
</protein>
<evidence type="ECO:0000313" key="13">
    <source>
        <dbReference type="EMBL" id="EGC36841.1"/>
    </source>
</evidence>
<feature type="region of interest" description="Disordered" evidence="11">
    <location>
        <begin position="1271"/>
        <end position="1301"/>
    </location>
</feature>
<dbReference type="VEuPathDB" id="AmoebaDB:DICPUDRAFT_14626"/>
<evidence type="ECO:0000256" key="1">
    <source>
        <dbReference type="ARBA" id="ARBA00022603"/>
    </source>
</evidence>
<feature type="non-terminal residue" evidence="13">
    <location>
        <position position="1558"/>
    </location>
</feature>
<evidence type="ECO:0000259" key="12">
    <source>
        <dbReference type="Pfam" id="PF00588"/>
    </source>
</evidence>
<evidence type="ECO:0000256" key="6">
    <source>
        <dbReference type="ARBA" id="ARBA00093266"/>
    </source>
</evidence>
<keyword evidence="1" id="KW-0489">Methyltransferase</keyword>
<dbReference type="OrthoDB" id="241340at2759"/>
<dbReference type="InParanoid" id="F0ZGV1"/>
<keyword evidence="5" id="KW-0007">Acetylation</keyword>
<comment type="function">
    <text evidence="7">S-adenosyl-L-methionine-dependent 2'-O-ribose methyltransferase that catalyzes the formation of 2'-O-methylguanosine at position 18 (Gm18) in a subset of tRNA. Selectively mediates Gm18 methylation of tRNAGln-TTG/CTG and tRNASer-TGA/GCT. Gm18 modification can enhance the stability of modified tRNAs.</text>
</comment>
<dbReference type="EMBL" id="GL871015">
    <property type="protein sequence ID" value="EGC36841.1"/>
    <property type="molecule type" value="Genomic_DNA"/>
</dbReference>
<evidence type="ECO:0000256" key="11">
    <source>
        <dbReference type="SAM" id="MobiDB-lite"/>
    </source>
</evidence>
<evidence type="ECO:0000256" key="3">
    <source>
        <dbReference type="ARBA" id="ARBA00022691"/>
    </source>
</evidence>
<name>F0ZGV1_DICPU</name>
<dbReference type="InterPro" id="IPR029028">
    <property type="entry name" value="Alpha/beta_knot_MTases"/>
</dbReference>
<evidence type="ECO:0000256" key="2">
    <source>
        <dbReference type="ARBA" id="ARBA00022679"/>
    </source>
</evidence>
<evidence type="ECO:0000256" key="7">
    <source>
        <dbReference type="ARBA" id="ARBA00093361"/>
    </source>
</evidence>
<gene>
    <name evidence="13" type="ORF">DICPUDRAFT_14626</name>
</gene>
<dbReference type="GO" id="GO:0030488">
    <property type="term" value="P:tRNA methylation"/>
    <property type="evidence" value="ECO:0000318"/>
    <property type="project" value="GO_Central"/>
</dbReference>
<dbReference type="InterPro" id="IPR029026">
    <property type="entry name" value="tRNA_m1G_MTases_N"/>
</dbReference>
<dbReference type="InterPro" id="IPR001537">
    <property type="entry name" value="SpoU_MeTrfase"/>
</dbReference>
<comment type="catalytic activity">
    <reaction evidence="6">
        <text>guanosine(18) in tRNA + S-adenosyl-L-methionine = 2'-O-methylguanosine(18) in tRNA + S-adenosyl-L-homocysteine + H(+)</text>
        <dbReference type="Rhea" id="RHEA:20077"/>
        <dbReference type="Rhea" id="RHEA-COMP:10190"/>
        <dbReference type="Rhea" id="RHEA-COMP:10192"/>
        <dbReference type="ChEBI" id="CHEBI:15378"/>
        <dbReference type="ChEBI" id="CHEBI:57856"/>
        <dbReference type="ChEBI" id="CHEBI:59789"/>
        <dbReference type="ChEBI" id="CHEBI:74269"/>
        <dbReference type="ChEBI" id="CHEBI:74445"/>
        <dbReference type="EC" id="2.1.1.34"/>
    </reaction>
    <physiologicalReaction direction="left-to-right" evidence="6">
        <dbReference type="Rhea" id="RHEA:20078"/>
    </physiologicalReaction>
</comment>
<evidence type="ECO:0000256" key="8">
    <source>
        <dbReference type="ARBA" id="ARBA00093594"/>
    </source>
</evidence>
<dbReference type="InterPro" id="IPR045330">
    <property type="entry name" value="TRM3/TARBP1"/>
</dbReference>
<dbReference type="GeneID" id="10504033"/>
<reference evidence="14" key="1">
    <citation type="journal article" date="2011" name="Genome Biol.">
        <title>Comparative genomics of the social amoebae Dictyostelium discoideum and Dictyostelium purpureum.</title>
        <authorList>
            <consortium name="US DOE Joint Genome Institute (JGI-PGF)"/>
            <person name="Sucgang R."/>
            <person name="Kuo A."/>
            <person name="Tian X."/>
            <person name="Salerno W."/>
            <person name="Parikh A."/>
            <person name="Feasley C.L."/>
            <person name="Dalin E."/>
            <person name="Tu H."/>
            <person name="Huang E."/>
            <person name="Barry K."/>
            <person name="Lindquist E."/>
            <person name="Shapiro H."/>
            <person name="Bruce D."/>
            <person name="Schmutz J."/>
            <person name="Salamov A."/>
            <person name="Fey P."/>
            <person name="Gaudet P."/>
            <person name="Anjard C."/>
            <person name="Babu M.M."/>
            <person name="Basu S."/>
            <person name="Bushmanova Y."/>
            <person name="van der Wel H."/>
            <person name="Katoh-Kurasawa M."/>
            <person name="Dinh C."/>
            <person name="Coutinho P.M."/>
            <person name="Saito T."/>
            <person name="Elias M."/>
            <person name="Schaap P."/>
            <person name="Kay R.R."/>
            <person name="Henrissat B."/>
            <person name="Eichinger L."/>
            <person name="Rivero F."/>
            <person name="Putnam N.H."/>
            <person name="West C.M."/>
            <person name="Loomis W.F."/>
            <person name="Chisholm R.L."/>
            <person name="Shaulsky G."/>
            <person name="Strassmann J.E."/>
            <person name="Queller D.C."/>
            <person name="Kuspa A."/>
            <person name="Grigoriev I.V."/>
        </authorList>
    </citation>
    <scope>NUCLEOTIDE SEQUENCE [LARGE SCALE GENOMIC DNA]</scope>
    <source>
        <strain evidence="14">QSDP1</strain>
    </source>
</reference>
<keyword evidence="4" id="KW-0694">RNA-binding</keyword>
<dbReference type="GO" id="GO:0016423">
    <property type="term" value="F:tRNA (guanine) methyltransferase activity"/>
    <property type="evidence" value="ECO:0000318"/>
    <property type="project" value="GO_Central"/>
</dbReference>
<dbReference type="EC" id="2.1.1.34" evidence="8"/>
<organism evidence="13 14">
    <name type="scientific">Dictyostelium purpureum</name>
    <name type="common">Slime mold</name>
    <dbReference type="NCBI Taxonomy" id="5786"/>
    <lineage>
        <taxon>Eukaryota</taxon>
        <taxon>Amoebozoa</taxon>
        <taxon>Evosea</taxon>
        <taxon>Eumycetozoa</taxon>
        <taxon>Dictyostelia</taxon>
        <taxon>Dictyosteliales</taxon>
        <taxon>Dictyosteliaceae</taxon>
        <taxon>Dictyostelium</taxon>
    </lineage>
</organism>
<dbReference type="KEGG" id="dpp:DICPUDRAFT_14626"/>
<feature type="compositionally biased region" description="Polar residues" evidence="11">
    <location>
        <begin position="1333"/>
        <end position="1344"/>
    </location>
</feature>
<feature type="region of interest" description="Disordered" evidence="11">
    <location>
        <begin position="1333"/>
        <end position="1358"/>
    </location>
</feature>
<dbReference type="Gene3D" id="3.40.1280.10">
    <property type="match status" value="1"/>
</dbReference>
<dbReference type="Proteomes" id="UP000001064">
    <property type="component" value="Unassembled WGS sequence"/>
</dbReference>
<accession>F0ZGV1</accession>
<dbReference type="PANTHER" id="PTHR12029:SF49">
    <property type="entry name" value="TRNA_RRNA METHYLTRANSFERASE SPOU FAMILY PROTEIN"/>
    <property type="match status" value="1"/>
</dbReference>
<keyword evidence="2" id="KW-0808">Transferase</keyword>
<dbReference type="STRING" id="5786.F0ZGV1"/>
<keyword evidence="3" id="KW-0949">S-adenosyl-L-methionine</keyword>
<evidence type="ECO:0000313" key="14">
    <source>
        <dbReference type="Proteomes" id="UP000001064"/>
    </source>
</evidence>
<dbReference type="FunFam" id="3.40.1280.10:FF:000010">
    <property type="entry name" value="probable methyltransferase TARBP1"/>
    <property type="match status" value="1"/>
</dbReference>
<evidence type="ECO:0000256" key="4">
    <source>
        <dbReference type="ARBA" id="ARBA00022884"/>
    </source>
</evidence>
<dbReference type="GO" id="GO:0003723">
    <property type="term" value="F:RNA binding"/>
    <property type="evidence" value="ECO:0007669"/>
    <property type="project" value="UniProtKB-KW"/>
</dbReference>
<dbReference type="eggNOG" id="KOG0839">
    <property type="taxonomic scope" value="Eukaryota"/>
</dbReference>
<dbReference type="GO" id="GO:0141100">
    <property type="term" value="F:tRNA (guanine(18)-2'-O)-methyltransferase activity"/>
    <property type="evidence" value="ECO:0007669"/>
    <property type="project" value="UniProtKB-EC"/>
</dbReference>
<proteinExistence type="predicted"/>
<dbReference type="Pfam" id="PF00588">
    <property type="entry name" value="SpoU_methylase"/>
    <property type="match status" value="1"/>
</dbReference>
<evidence type="ECO:0000256" key="9">
    <source>
        <dbReference type="ARBA" id="ARBA00093636"/>
    </source>
</evidence>
<evidence type="ECO:0000256" key="10">
    <source>
        <dbReference type="ARBA" id="ARBA00093656"/>
    </source>
</evidence>
<dbReference type="PANTHER" id="PTHR12029">
    <property type="entry name" value="RNA METHYLTRANSFERASE"/>
    <property type="match status" value="1"/>
</dbReference>